<evidence type="ECO:0000256" key="1">
    <source>
        <dbReference type="SAM" id="MobiDB-lite"/>
    </source>
</evidence>
<gene>
    <name evidence="2" type="ORF">JTE90_025797</name>
</gene>
<dbReference type="EMBL" id="JAFNEN010000189">
    <property type="protein sequence ID" value="KAG8190285.1"/>
    <property type="molecule type" value="Genomic_DNA"/>
</dbReference>
<dbReference type="AlphaFoldDB" id="A0AAV6V0Q1"/>
<evidence type="ECO:0008006" key="4">
    <source>
        <dbReference type="Google" id="ProtNLM"/>
    </source>
</evidence>
<dbReference type="Proteomes" id="UP000827092">
    <property type="component" value="Unassembled WGS sequence"/>
</dbReference>
<organism evidence="2 3">
    <name type="scientific">Oedothorax gibbosus</name>
    <dbReference type="NCBI Taxonomy" id="931172"/>
    <lineage>
        <taxon>Eukaryota</taxon>
        <taxon>Metazoa</taxon>
        <taxon>Ecdysozoa</taxon>
        <taxon>Arthropoda</taxon>
        <taxon>Chelicerata</taxon>
        <taxon>Arachnida</taxon>
        <taxon>Araneae</taxon>
        <taxon>Araneomorphae</taxon>
        <taxon>Entelegynae</taxon>
        <taxon>Araneoidea</taxon>
        <taxon>Linyphiidae</taxon>
        <taxon>Erigoninae</taxon>
        <taxon>Oedothorax</taxon>
    </lineage>
</organism>
<evidence type="ECO:0000313" key="3">
    <source>
        <dbReference type="Proteomes" id="UP000827092"/>
    </source>
</evidence>
<proteinExistence type="predicted"/>
<comment type="caution">
    <text evidence="2">The sequence shown here is derived from an EMBL/GenBank/DDBJ whole genome shotgun (WGS) entry which is preliminary data.</text>
</comment>
<reference evidence="2 3" key="1">
    <citation type="journal article" date="2022" name="Nat. Ecol. Evol.">
        <title>A masculinizing supergene underlies an exaggerated male reproductive morph in a spider.</title>
        <authorList>
            <person name="Hendrickx F."/>
            <person name="De Corte Z."/>
            <person name="Sonet G."/>
            <person name="Van Belleghem S.M."/>
            <person name="Kostlbacher S."/>
            <person name="Vangestel C."/>
        </authorList>
    </citation>
    <scope>NUCLEOTIDE SEQUENCE [LARGE SCALE GENOMIC DNA]</scope>
    <source>
        <strain evidence="2">W744_W776</strain>
    </source>
</reference>
<sequence>MKPKQNAPKKYLDINSASAKRLLKWINTTVSSTGGVTYTQVKQFVDSTERHSYDIKDVLNNFLEQGRLRKVGYKFALPQSLKKKQVSKKSTVKRCPENPLKQNQNVKKYPVIPVKRCPGILDIRDTGIRKFLNKFCDHGHLHTVRNKYAPPQSLNKTQIKKKSTAKKNAVNIFKQNKTVPTFPVVEVNRSPLMFDDHDSVMAEICSLEENTSNVAIYSQSIDTEIHSANVYAETPKSSQTPIDSEEPSQNTVTAIPSQNTDASEFNDGSSGESAHQWGGNRWA</sequence>
<keyword evidence="3" id="KW-1185">Reference proteome</keyword>
<evidence type="ECO:0000313" key="2">
    <source>
        <dbReference type="EMBL" id="KAG8190285.1"/>
    </source>
</evidence>
<feature type="compositionally biased region" description="Polar residues" evidence="1">
    <location>
        <begin position="235"/>
        <end position="273"/>
    </location>
</feature>
<accession>A0AAV6V0Q1</accession>
<feature type="region of interest" description="Disordered" evidence="1">
    <location>
        <begin position="233"/>
        <end position="283"/>
    </location>
</feature>
<name>A0AAV6V0Q1_9ARAC</name>
<protein>
    <recommendedName>
        <fullName evidence="4">H15 domain-containing protein</fullName>
    </recommendedName>
</protein>